<sequence length="111" mass="12041">MGRKPNDSEPTRWASLALLAMGLVSCTVVYMFASMALRPTSSEIGASEMVGGDERESGECCRGIENLELWGAVVKWGAEFKFNSSEKCCGACKAMRTGNDGPCLCDSWVFR</sequence>
<protein>
    <submittedName>
        <fullName evidence="2">Peptidyl-prolyl cis-trans isomerase</fullName>
    </submittedName>
</protein>
<keyword evidence="2" id="KW-0413">Isomerase</keyword>
<dbReference type="GO" id="GO:0016853">
    <property type="term" value="F:isomerase activity"/>
    <property type="evidence" value="ECO:0007669"/>
    <property type="project" value="UniProtKB-KW"/>
</dbReference>
<dbReference type="Proteomes" id="UP000585474">
    <property type="component" value="Unassembled WGS sequence"/>
</dbReference>
<name>A0A7J0GX75_9ERIC</name>
<keyword evidence="1" id="KW-1133">Transmembrane helix</keyword>
<proteinExistence type="predicted"/>
<feature type="transmembrane region" description="Helical" evidence="1">
    <location>
        <begin position="12"/>
        <end position="33"/>
    </location>
</feature>
<dbReference type="EMBL" id="BJWL01000024">
    <property type="protein sequence ID" value="GFZ15382.1"/>
    <property type="molecule type" value="Genomic_DNA"/>
</dbReference>
<accession>A0A7J0GX75</accession>
<dbReference type="OrthoDB" id="532384at2759"/>
<gene>
    <name evidence="2" type="ORF">Acr_24g0015720</name>
</gene>
<reference evidence="2 3" key="1">
    <citation type="submission" date="2019-07" db="EMBL/GenBank/DDBJ databases">
        <title>De Novo Assembly of kiwifruit Actinidia rufa.</title>
        <authorList>
            <person name="Sugita-Konishi S."/>
            <person name="Sato K."/>
            <person name="Mori E."/>
            <person name="Abe Y."/>
            <person name="Kisaki G."/>
            <person name="Hamano K."/>
            <person name="Suezawa K."/>
            <person name="Otani M."/>
            <person name="Fukuda T."/>
            <person name="Manabe T."/>
            <person name="Gomi K."/>
            <person name="Tabuchi M."/>
            <person name="Akimitsu K."/>
            <person name="Kataoka I."/>
        </authorList>
    </citation>
    <scope>NUCLEOTIDE SEQUENCE [LARGE SCALE GENOMIC DNA]</scope>
    <source>
        <strain evidence="3">cv. Fuchu</strain>
    </source>
</reference>
<evidence type="ECO:0000256" key="1">
    <source>
        <dbReference type="SAM" id="Phobius"/>
    </source>
</evidence>
<comment type="caution">
    <text evidence="2">The sequence shown here is derived from an EMBL/GenBank/DDBJ whole genome shotgun (WGS) entry which is preliminary data.</text>
</comment>
<keyword evidence="1" id="KW-0812">Transmembrane</keyword>
<keyword evidence="3" id="KW-1185">Reference proteome</keyword>
<dbReference type="PANTHER" id="PTHR46873">
    <property type="entry name" value="EXPRESSED PROTEIN"/>
    <property type="match status" value="1"/>
</dbReference>
<dbReference type="PANTHER" id="PTHR46873:SF1">
    <property type="entry name" value="EXPRESSED PROTEIN"/>
    <property type="match status" value="1"/>
</dbReference>
<organism evidence="2 3">
    <name type="scientific">Actinidia rufa</name>
    <dbReference type="NCBI Taxonomy" id="165716"/>
    <lineage>
        <taxon>Eukaryota</taxon>
        <taxon>Viridiplantae</taxon>
        <taxon>Streptophyta</taxon>
        <taxon>Embryophyta</taxon>
        <taxon>Tracheophyta</taxon>
        <taxon>Spermatophyta</taxon>
        <taxon>Magnoliopsida</taxon>
        <taxon>eudicotyledons</taxon>
        <taxon>Gunneridae</taxon>
        <taxon>Pentapetalae</taxon>
        <taxon>asterids</taxon>
        <taxon>Ericales</taxon>
        <taxon>Actinidiaceae</taxon>
        <taxon>Actinidia</taxon>
    </lineage>
</organism>
<evidence type="ECO:0000313" key="3">
    <source>
        <dbReference type="Proteomes" id="UP000585474"/>
    </source>
</evidence>
<dbReference type="PROSITE" id="PS51257">
    <property type="entry name" value="PROKAR_LIPOPROTEIN"/>
    <property type="match status" value="1"/>
</dbReference>
<dbReference type="AlphaFoldDB" id="A0A7J0GX75"/>
<evidence type="ECO:0000313" key="2">
    <source>
        <dbReference type="EMBL" id="GFZ15382.1"/>
    </source>
</evidence>
<keyword evidence="1" id="KW-0472">Membrane</keyword>